<protein>
    <recommendedName>
        <fullName evidence="3">N-acetyltransferase domain-containing protein</fullName>
    </recommendedName>
</protein>
<dbReference type="PANTHER" id="PTHR43072">
    <property type="entry name" value="N-ACETYLTRANSFERASE"/>
    <property type="match status" value="1"/>
</dbReference>
<comment type="caution">
    <text evidence="4">The sequence shown here is derived from an EMBL/GenBank/DDBJ whole genome shotgun (WGS) entry which is preliminary data.</text>
</comment>
<dbReference type="InterPro" id="IPR016181">
    <property type="entry name" value="Acyl_CoA_acyltransferase"/>
</dbReference>
<dbReference type="SUPFAM" id="SSF55729">
    <property type="entry name" value="Acyl-CoA N-acyltransferases (Nat)"/>
    <property type="match status" value="1"/>
</dbReference>
<organism evidence="4 5">
    <name type="scientific">Chitinophaga flava</name>
    <dbReference type="NCBI Taxonomy" id="2259036"/>
    <lineage>
        <taxon>Bacteria</taxon>
        <taxon>Pseudomonadati</taxon>
        <taxon>Bacteroidota</taxon>
        <taxon>Chitinophagia</taxon>
        <taxon>Chitinophagales</taxon>
        <taxon>Chitinophagaceae</taxon>
        <taxon>Chitinophaga</taxon>
    </lineage>
</organism>
<dbReference type="InterPro" id="IPR000182">
    <property type="entry name" value="GNAT_dom"/>
</dbReference>
<dbReference type="PROSITE" id="PS51186">
    <property type="entry name" value="GNAT"/>
    <property type="match status" value="1"/>
</dbReference>
<name>A0A365XUL7_9BACT</name>
<dbReference type="OrthoDB" id="9799096at2"/>
<dbReference type="RefSeq" id="WP_113618802.1">
    <property type="nucleotide sequence ID" value="NZ_QFFJ01000002.1"/>
</dbReference>
<dbReference type="Proteomes" id="UP000253410">
    <property type="component" value="Unassembled WGS sequence"/>
</dbReference>
<dbReference type="PANTHER" id="PTHR43072:SF23">
    <property type="entry name" value="UPF0039 PROTEIN C11D3.02C"/>
    <property type="match status" value="1"/>
</dbReference>
<dbReference type="GO" id="GO:0016747">
    <property type="term" value="F:acyltransferase activity, transferring groups other than amino-acyl groups"/>
    <property type="evidence" value="ECO:0007669"/>
    <property type="project" value="InterPro"/>
</dbReference>
<keyword evidence="5" id="KW-1185">Reference proteome</keyword>
<dbReference type="EMBL" id="QFFJ01000002">
    <property type="protein sequence ID" value="RBL90052.1"/>
    <property type="molecule type" value="Genomic_DNA"/>
</dbReference>
<evidence type="ECO:0000256" key="1">
    <source>
        <dbReference type="ARBA" id="ARBA00022679"/>
    </source>
</evidence>
<dbReference type="Gene3D" id="3.40.630.30">
    <property type="match status" value="1"/>
</dbReference>
<gene>
    <name evidence="4" type="ORF">DF182_26640</name>
</gene>
<dbReference type="CDD" id="cd04301">
    <property type="entry name" value="NAT_SF"/>
    <property type="match status" value="1"/>
</dbReference>
<evidence type="ECO:0000256" key="2">
    <source>
        <dbReference type="ARBA" id="ARBA00023315"/>
    </source>
</evidence>
<evidence type="ECO:0000313" key="4">
    <source>
        <dbReference type="EMBL" id="RBL90052.1"/>
    </source>
</evidence>
<reference evidence="4 5" key="1">
    <citation type="submission" date="2018-05" db="EMBL/GenBank/DDBJ databases">
        <title>Chitinophaga sp. K3CV102501T nov., isolated from isolated from a monsoon evergreen broad-leaved forest soil.</title>
        <authorList>
            <person name="Lv Y."/>
        </authorList>
    </citation>
    <scope>NUCLEOTIDE SEQUENCE [LARGE SCALE GENOMIC DNA]</scope>
    <source>
        <strain evidence="4 5">GDMCC 1.1325</strain>
    </source>
</reference>
<accession>A0A365XUL7</accession>
<evidence type="ECO:0000313" key="5">
    <source>
        <dbReference type="Proteomes" id="UP000253410"/>
    </source>
</evidence>
<proteinExistence type="predicted"/>
<evidence type="ECO:0000259" key="3">
    <source>
        <dbReference type="PROSITE" id="PS51186"/>
    </source>
</evidence>
<keyword evidence="2" id="KW-0012">Acyltransferase</keyword>
<dbReference type="Pfam" id="PF00583">
    <property type="entry name" value="Acetyltransf_1"/>
    <property type="match status" value="1"/>
</dbReference>
<feature type="domain" description="N-acetyltransferase" evidence="3">
    <location>
        <begin position="1"/>
        <end position="159"/>
    </location>
</feature>
<keyword evidence="1" id="KW-0808">Transferase</keyword>
<dbReference type="AlphaFoldDB" id="A0A365XUL7"/>
<sequence length="159" mass="18214">MITQIKTSHSSAVKRIYNHYVNNSAFTFSGQEMSDEEAAELVAYGIKYAGFIIKDKKAIVGFGIAYPFRHEILFRHTIKLTYFLSPGYTGKGYGSELFTRLHNELQKKGYKNILVNISSLNKASIRFHKKLGFKKCGDFKDIGSIDQQKISMIWMQKEI</sequence>